<dbReference type="Gene3D" id="1.10.10.10">
    <property type="entry name" value="Winged helix-like DNA-binding domain superfamily/Winged helix DNA-binding domain"/>
    <property type="match status" value="1"/>
</dbReference>
<proteinExistence type="predicted"/>
<dbReference type="PANTHER" id="PTHR34580">
    <property type="match status" value="1"/>
</dbReference>
<dbReference type="InterPro" id="IPR013196">
    <property type="entry name" value="HTH_11"/>
</dbReference>
<gene>
    <name evidence="2" type="ORF">LPU83_pLPU83d_0998</name>
</gene>
<protein>
    <recommendedName>
        <fullName evidence="1">Helix-turn-helix type 11 domain-containing protein</fullName>
    </recommendedName>
</protein>
<organism evidence="2 3">
    <name type="scientific">Rhizobium favelukesii</name>
    <dbReference type="NCBI Taxonomy" id="348824"/>
    <lineage>
        <taxon>Bacteria</taxon>
        <taxon>Pseudomonadati</taxon>
        <taxon>Pseudomonadota</taxon>
        <taxon>Alphaproteobacteria</taxon>
        <taxon>Hyphomicrobiales</taxon>
        <taxon>Rhizobiaceae</taxon>
        <taxon>Rhizobium/Agrobacterium group</taxon>
        <taxon>Rhizobium</taxon>
    </lineage>
</organism>
<accession>W6RUK4</accession>
<dbReference type="KEGG" id="rhl:LPU83_pLPU83d_0998"/>
<dbReference type="InterPro" id="IPR051534">
    <property type="entry name" value="CBASS_pafABC_assoc_protein"/>
</dbReference>
<dbReference type="PATRIC" id="fig|348824.6.peg.6683"/>
<evidence type="ECO:0000313" key="3">
    <source>
        <dbReference type="Proteomes" id="UP000019443"/>
    </source>
</evidence>
<sequence length="94" mass="10637">MLQSQRLFEILQILRRHRQAVSGNHLAQETGVSLRTIYRDISLLQSMGAEIEGETGFGYVLKPGFMLPPLMFSEGRSRRSRLGCNGSLATRMRI</sequence>
<dbReference type="InterPro" id="IPR036390">
    <property type="entry name" value="WH_DNA-bd_sf"/>
</dbReference>
<dbReference type="EMBL" id="HG916855">
    <property type="protein sequence ID" value="CDM62368.1"/>
    <property type="molecule type" value="Genomic_DNA"/>
</dbReference>
<reference evidence="2" key="1">
    <citation type="submission" date="2013-11" db="EMBL/GenBank/DDBJ databases">
        <title>Draft genome sequence of the broad-host-range Rhizobium sp. LPU83 strain, a member of the low-genetic diversity Oregon-like Rhizobium sp. group.</title>
        <authorList>
            <person name="Wibberg D."/>
            <person name="Puehler A."/>
            <person name="Schlueter A."/>
        </authorList>
    </citation>
    <scope>NUCLEOTIDE SEQUENCE [LARGE SCALE GENOMIC DNA]</scope>
    <source>
        <strain evidence="2">LPU83</strain>
        <plasmid evidence="2">pLPU83d</plasmid>
    </source>
</reference>
<dbReference type="InterPro" id="IPR036388">
    <property type="entry name" value="WH-like_DNA-bd_sf"/>
</dbReference>
<dbReference type="PANTHER" id="PTHR34580:SF3">
    <property type="entry name" value="PROTEIN PAFB"/>
    <property type="match status" value="1"/>
</dbReference>
<dbReference type="Pfam" id="PF08279">
    <property type="entry name" value="HTH_11"/>
    <property type="match status" value="1"/>
</dbReference>
<feature type="domain" description="Helix-turn-helix type 11" evidence="1">
    <location>
        <begin position="6"/>
        <end position="59"/>
    </location>
</feature>
<geneLocation type="plasmid" evidence="2 3">
    <name>pLPU83d</name>
</geneLocation>
<name>W6RUK4_9HYPH</name>
<evidence type="ECO:0000313" key="2">
    <source>
        <dbReference type="EMBL" id="CDM62368.1"/>
    </source>
</evidence>
<dbReference type="Proteomes" id="UP000019443">
    <property type="component" value="Plasmid pLPU83d"/>
</dbReference>
<dbReference type="AlphaFoldDB" id="W6RUK4"/>
<keyword evidence="3" id="KW-1185">Reference proteome</keyword>
<keyword evidence="2" id="KW-0614">Plasmid</keyword>
<dbReference type="SUPFAM" id="SSF46785">
    <property type="entry name" value="Winged helix' DNA-binding domain"/>
    <property type="match status" value="1"/>
</dbReference>
<dbReference type="HOGENOM" id="CLU_2384163_0_0_5"/>
<evidence type="ECO:0000259" key="1">
    <source>
        <dbReference type="Pfam" id="PF08279"/>
    </source>
</evidence>